<evidence type="ECO:0000256" key="3">
    <source>
        <dbReference type="ARBA" id="ARBA00022692"/>
    </source>
</evidence>
<keyword evidence="4 10" id="KW-0378">Hydrolase</keyword>
<evidence type="ECO:0000256" key="6">
    <source>
        <dbReference type="ARBA" id="ARBA00023136"/>
    </source>
</evidence>
<dbReference type="Gene3D" id="1.25.40.10">
    <property type="entry name" value="Tetratricopeptide repeat domain"/>
    <property type="match status" value="1"/>
</dbReference>
<comment type="subcellular location">
    <subcellularLocation>
        <location evidence="1">Membrane</location>
        <topology evidence="1">Multi-pass membrane protein</topology>
    </subcellularLocation>
</comment>
<feature type="domain" description="Peptidase S54 rhomboid" evidence="9">
    <location>
        <begin position="225"/>
        <end position="359"/>
    </location>
</feature>
<organism evidence="10 11">
    <name type="scientific">Oceanobacillus kapialis</name>
    <dbReference type="NCBI Taxonomy" id="481353"/>
    <lineage>
        <taxon>Bacteria</taxon>
        <taxon>Bacillati</taxon>
        <taxon>Bacillota</taxon>
        <taxon>Bacilli</taxon>
        <taxon>Bacillales</taxon>
        <taxon>Bacillaceae</taxon>
        <taxon>Oceanobacillus</taxon>
    </lineage>
</organism>
<comment type="caution">
    <text evidence="10">The sequence shown here is derived from an EMBL/GenBank/DDBJ whole genome shotgun (WGS) entry which is preliminary data.</text>
</comment>
<evidence type="ECO:0000256" key="7">
    <source>
        <dbReference type="PROSITE-ProRule" id="PRU00339"/>
    </source>
</evidence>
<feature type="transmembrane region" description="Helical" evidence="8">
    <location>
        <begin position="370"/>
        <end position="388"/>
    </location>
</feature>
<dbReference type="PANTHER" id="PTHR43731:SF14">
    <property type="entry name" value="PRESENILIN-ASSOCIATED RHOMBOID-LIKE PROTEIN, MITOCHONDRIAL"/>
    <property type="match status" value="1"/>
</dbReference>
<dbReference type="EMBL" id="JBHUMX010000045">
    <property type="protein sequence ID" value="MFD2630832.1"/>
    <property type="molecule type" value="Genomic_DNA"/>
</dbReference>
<feature type="transmembrane region" description="Helical" evidence="8">
    <location>
        <begin position="317"/>
        <end position="335"/>
    </location>
</feature>
<name>A0ABW5Q5A1_9BACI</name>
<dbReference type="GO" id="GO:0006508">
    <property type="term" value="P:proteolysis"/>
    <property type="evidence" value="ECO:0007669"/>
    <property type="project" value="UniProtKB-KW"/>
</dbReference>
<dbReference type="SMART" id="SM00028">
    <property type="entry name" value="TPR"/>
    <property type="match status" value="2"/>
</dbReference>
<dbReference type="PROSITE" id="PS50005">
    <property type="entry name" value="TPR"/>
    <property type="match status" value="2"/>
</dbReference>
<dbReference type="SUPFAM" id="SSF48452">
    <property type="entry name" value="TPR-like"/>
    <property type="match status" value="1"/>
</dbReference>
<evidence type="ECO:0000259" key="9">
    <source>
        <dbReference type="Pfam" id="PF01694"/>
    </source>
</evidence>
<dbReference type="Pfam" id="PF13432">
    <property type="entry name" value="TPR_16"/>
    <property type="match status" value="1"/>
</dbReference>
<feature type="repeat" description="TPR" evidence="7">
    <location>
        <begin position="464"/>
        <end position="497"/>
    </location>
</feature>
<dbReference type="InterPro" id="IPR022764">
    <property type="entry name" value="Peptidase_S54_rhomboid_dom"/>
</dbReference>
<reference evidence="11" key="1">
    <citation type="journal article" date="2019" name="Int. J. Syst. Evol. Microbiol.">
        <title>The Global Catalogue of Microorganisms (GCM) 10K type strain sequencing project: providing services to taxonomists for standard genome sequencing and annotation.</title>
        <authorList>
            <consortium name="The Broad Institute Genomics Platform"/>
            <consortium name="The Broad Institute Genome Sequencing Center for Infectious Disease"/>
            <person name="Wu L."/>
            <person name="Ma J."/>
        </authorList>
    </citation>
    <scope>NUCLEOTIDE SEQUENCE [LARGE SCALE GENOMIC DNA]</scope>
    <source>
        <strain evidence="11">TISTR 1858</strain>
    </source>
</reference>
<evidence type="ECO:0000256" key="1">
    <source>
        <dbReference type="ARBA" id="ARBA00004141"/>
    </source>
</evidence>
<dbReference type="PANTHER" id="PTHR43731">
    <property type="entry name" value="RHOMBOID PROTEASE"/>
    <property type="match status" value="1"/>
</dbReference>
<evidence type="ECO:0000256" key="2">
    <source>
        <dbReference type="ARBA" id="ARBA00009045"/>
    </source>
</evidence>
<keyword evidence="7" id="KW-0802">TPR repeat</keyword>
<protein>
    <submittedName>
        <fullName evidence="10">Rhomboid family intramembrane serine protease</fullName>
        <ecNumber evidence="10">3.4.21.105</ecNumber>
    </submittedName>
</protein>
<evidence type="ECO:0000313" key="10">
    <source>
        <dbReference type="EMBL" id="MFD2630832.1"/>
    </source>
</evidence>
<keyword evidence="6 8" id="KW-0472">Membrane</keyword>
<accession>A0ABW5Q5A1</accession>
<dbReference type="Pfam" id="PF01694">
    <property type="entry name" value="Rhomboid"/>
    <property type="match status" value="1"/>
</dbReference>
<evidence type="ECO:0000256" key="4">
    <source>
        <dbReference type="ARBA" id="ARBA00022801"/>
    </source>
</evidence>
<evidence type="ECO:0000256" key="5">
    <source>
        <dbReference type="ARBA" id="ARBA00022989"/>
    </source>
</evidence>
<keyword evidence="10" id="KW-0645">Protease</keyword>
<dbReference type="GO" id="GO:0008233">
    <property type="term" value="F:peptidase activity"/>
    <property type="evidence" value="ECO:0007669"/>
    <property type="project" value="UniProtKB-KW"/>
</dbReference>
<dbReference type="Proteomes" id="UP001597451">
    <property type="component" value="Unassembled WGS sequence"/>
</dbReference>
<sequence length="509" mass="58134">MYLDEQYAMYKLAHHLVTNHQFEVLYINNKEEEIWLEQNIKRDSNVVRLVHKGFDWKNHLRNDVAVAFQRGKALEKVMKGKFITIHNIYFSSHPPVDEWEFLKKPMQLKEKNAMKMQVYYIANENNTDEKNRLFQTLGVEEPEVEESEEEKESAVLNYKKWLEDAIHARKKEVENVFFFGKPFLTYILLAINIVLFIWLEARGGSEDIANLIASGAKYNPYIMDGEWWRIISSMFLHIGVFHLLMNMMAVYYLGSTVERIYGSGRFLFIYFLAGIGGGLASFAFSTNVSAGASGALFGLFGALLFFGLIYKRIFFQTMGTGILTILAINIVFGFVVPQIDYSAHLGGLVAGFIASAIVHLPGKRKLSTQLGAILVYIAIIGGLAIYGMQHNGNSQAYDLMQIDELMQEENFQEVIDIATEGLNKEGELEANLLFQRSYAHIQIGNYEQAQEDLERTIEMDDTFAEAHYNLAILYGNQGDLTKAREAIERAKELNPDDEKTNSLYEQIME</sequence>
<comment type="similarity">
    <text evidence="2">Belongs to the peptidase S54 family.</text>
</comment>
<evidence type="ECO:0000256" key="8">
    <source>
        <dbReference type="SAM" id="Phobius"/>
    </source>
</evidence>
<dbReference type="Gene3D" id="1.20.1540.10">
    <property type="entry name" value="Rhomboid-like"/>
    <property type="match status" value="1"/>
</dbReference>
<dbReference type="EC" id="3.4.21.105" evidence="10"/>
<proteinExistence type="inferred from homology"/>
<dbReference type="InterPro" id="IPR011990">
    <property type="entry name" value="TPR-like_helical_dom_sf"/>
</dbReference>
<dbReference type="RefSeq" id="WP_379564451.1">
    <property type="nucleotide sequence ID" value="NZ_CP085256.1"/>
</dbReference>
<feature type="transmembrane region" description="Helical" evidence="8">
    <location>
        <begin position="290"/>
        <end position="310"/>
    </location>
</feature>
<feature type="repeat" description="TPR" evidence="7">
    <location>
        <begin position="430"/>
        <end position="463"/>
    </location>
</feature>
<keyword evidence="3 8" id="KW-0812">Transmembrane</keyword>
<feature type="transmembrane region" description="Helical" evidence="8">
    <location>
        <begin position="341"/>
        <end position="358"/>
    </location>
</feature>
<dbReference type="PROSITE" id="PS50293">
    <property type="entry name" value="TPR_REGION"/>
    <property type="match status" value="1"/>
</dbReference>
<feature type="transmembrane region" description="Helical" evidence="8">
    <location>
        <begin position="266"/>
        <end position="284"/>
    </location>
</feature>
<dbReference type="InterPro" id="IPR050925">
    <property type="entry name" value="Rhomboid_protease_S54"/>
</dbReference>
<dbReference type="InterPro" id="IPR019734">
    <property type="entry name" value="TPR_rpt"/>
</dbReference>
<gene>
    <name evidence="10" type="ORF">ACFSUN_18840</name>
</gene>
<feature type="transmembrane region" description="Helical" evidence="8">
    <location>
        <begin position="176"/>
        <end position="199"/>
    </location>
</feature>
<keyword evidence="5 8" id="KW-1133">Transmembrane helix</keyword>
<dbReference type="InterPro" id="IPR035952">
    <property type="entry name" value="Rhomboid-like_sf"/>
</dbReference>
<feature type="transmembrane region" description="Helical" evidence="8">
    <location>
        <begin position="227"/>
        <end position="254"/>
    </location>
</feature>
<dbReference type="SUPFAM" id="SSF144091">
    <property type="entry name" value="Rhomboid-like"/>
    <property type="match status" value="1"/>
</dbReference>
<keyword evidence="11" id="KW-1185">Reference proteome</keyword>
<evidence type="ECO:0000313" key="11">
    <source>
        <dbReference type="Proteomes" id="UP001597451"/>
    </source>
</evidence>